<dbReference type="OrthoDB" id="202203at2759"/>
<dbReference type="InterPro" id="IPR050260">
    <property type="entry name" value="FAD-bd_OxRdtase"/>
</dbReference>
<dbReference type="PANTHER" id="PTHR43429">
    <property type="entry name" value="PYRIDINE NUCLEOTIDE-DISULFIDE OXIDOREDUCTASE DOMAIN-CONTAINING"/>
    <property type="match status" value="1"/>
</dbReference>
<dbReference type="SUPFAM" id="SSF51905">
    <property type="entry name" value="FAD/NAD(P)-binding domain"/>
    <property type="match status" value="1"/>
</dbReference>
<dbReference type="AlphaFoldDB" id="A0A0N4UNX4"/>
<evidence type="ECO:0000256" key="2">
    <source>
        <dbReference type="ARBA" id="ARBA00022630"/>
    </source>
</evidence>
<reference evidence="7" key="1">
    <citation type="submission" date="2017-02" db="UniProtKB">
        <authorList>
            <consortium name="WormBaseParasite"/>
        </authorList>
    </citation>
    <scope>IDENTIFICATION</scope>
</reference>
<keyword evidence="6" id="KW-1185">Reference proteome</keyword>
<dbReference type="InterPro" id="IPR036188">
    <property type="entry name" value="FAD/NAD-bd_sf"/>
</dbReference>
<keyword evidence="2" id="KW-0285">Flavoprotein</keyword>
<evidence type="ECO:0000256" key="3">
    <source>
        <dbReference type="ARBA" id="ARBA00022827"/>
    </source>
</evidence>
<name>A0A0N4UNX4_DRAME</name>
<reference evidence="4 6" key="2">
    <citation type="submission" date="2018-11" db="EMBL/GenBank/DDBJ databases">
        <authorList>
            <consortium name="Pathogen Informatics"/>
        </authorList>
    </citation>
    <scope>NUCLEOTIDE SEQUENCE [LARGE SCALE GENOMIC DNA]</scope>
</reference>
<evidence type="ECO:0000313" key="7">
    <source>
        <dbReference type="WBParaSite" id="DME_0000963601-mRNA-1"/>
    </source>
</evidence>
<dbReference type="EMBL" id="UYYG01000119">
    <property type="protein sequence ID" value="VDN53313.1"/>
    <property type="molecule type" value="Genomic_DNA"/>
</dbReference>
<dbReference type="PANTHER" id="PTHR43429:SF2">
    <property type="entry name" value="PYRIDINE NUCLEOTIDE-DISULFIDE OXIDOREDUCTASE DOMAIN-CONTAINING PROTEIN 1"/>
    <property type="match status" value="1"/>
</dbReference>
<dbReference type="Proteomes" id="UP000038040">
    <property type="component" value="Unplaced"/>
</dbReference>
<dbReference type="STRING" id="318479.A0A0N4UNX4"/>
<proteinExistence type="predicted"/>
<organism evidence="5 7">
    <name type="scientific">Dracunculus medinensis</name>
    <name type="common">Guinea worm</name>
    <dbReference type="NCBI Taxonomy" id="318479"/>
    <lineage>
        <taxon>Eukaryota</taxon>
        <taxon>Metazoa</taxon>
        <taxon>Ecdysozoa</taxon>
        <taxon>Nematoda</taxon>
        <taxon>Chromadorea</taxon>
        <taxon>Rhabditida</taxon>
        <taxon>Spirurina</taxon>
        <taxon>Dracunculoidea</taxon>
        <taxon>Dracunculidae</taxon>
        <taxon>Dracunculus</taxon>
    </lineage>
</organism>
<evidence type="ECO:0000313" key="6">
    <source>
        <dbReference type="Proteomes" id="UP000274756"/>
    </source>
</evidence>
<evidence type="ECO:0000313" key="4">
    <source>
        <dbReference type="EMBL" id="VDN53313.1"/>
    </source>
</evidence>
<accession>A0A0N4UNX4</accession>
<evidence type="ECO:0000256" key="1">
    <source>
        <dbReference type="ARBA" id="ARBA00001974"/>
    </source>
</evidence>
<keyword evidence="3" id="KW-0274">FAD</keyword>
<evidence type="ECO:0000313" key="5">
    <source>
        <dbReference type="Proteomes" id="UP000038040"/>
    </source>
</evidence>
<gene>
    <name evidence="4" type="ORF">DME_LOCUS3286</name>
</gene>
<comment type="cofactor">
    <cofactor evidence="1">
        <name>FAD</name>
        <dbReference type="ChEBI" id="CHEBI:57692"/>
    </cofactor>
</comment>
<dbReference type="Proteomes" id="UP000274756">
    <property type="component" value="Unassembled WGS sequence"/>
</dbReference>
<sequence length="75" mass="7939">MAYVIVGGGISAVSCAQELRSIDDSAEIIVISASPLLKVVFNCVKVVILANGEEIGYTKLCIATGGRPKVHHFYC</sequence>
<dbReference type="WBParaSite" id="DME_0000963601-mRNA-1">
    <property type="protein sequence ID" value="DME_0000963601-mRNA-1"/>
    <property type="gene ID" value="DME_0000963601"/>
</dbReference>
<protein>
    <submittedName>
        <fullName evidence="7">Pyr_redox_2 domain-containing protein</fullName>
    </submittedName>
</protein>
<dbReference type="Gene3D" id="3.50.50.60">
    <property type="entry name" value="FAD/NAD(P)-binding domain"/>
    <property type="match status" value="1"/>
</dbReference>